<proteinExistence type="predicted"/>
<protein>
    <submittedName>
        <fullName evidence="2">Uncharacterized protein</fullName>
    </submittedName>
</protein>
<dbReference type="Proteomes" id="UP000887013">
    <property type="component" value="Unassembled WGS sequence"/>
</dbReference>
<dbReference type="EMBL" id="BMAW01019211">
    <property type="protein sequence ID" value="GFT62164.1"/>
    <property type="molecule type" value="Genomic_DNA"/>
</dbReference>
<organism evidence="2 3">
    <name type="scientific">Nephila pilipes</name>
    <name type="common">Giant wood spider</name>
    <name type="synonym">Nephila maculata</name>
    <dbReference type="NCBI Taxonomy" id="299642"/>
    <lineage>
        <taxon>Eukaryota</taxon>
        <taxon>Metazoa</taxon>
        <taxon>Ecdysozoa</taxon>
        <taxon>Arthropoda</taxon>
        <taxon>Chelicerata</taxon>
        <taxon>Arachnida</taxon>
        <taxon>Araneae</taxon>
        <taxon>Araneomorphae</taxon>
        <taxon>Entelegynae</taxon>
        <taxon>Araneoidea</taxon>
        <taxon>Nephilidae</taxon>
        <taxon>Nephila</taxon>
    </lineage>
</organism>
<dbReference type="AlphaFoldDB" id="A0A8X6TZB0"/>
<sequence length="51" mass="5732">MEMNNEQLNEMDYSNDSRSTTSSKLLNLKTPAAPVIEEELSNAKSKLMPCQ</sequence>
<comment type="caution">
    <text evidence="2">The sequence shown here is derived from an EMBL/GenBank/DDBJ whole genome shotgun (WGS) entry which is preliminary data.</text>
</comment>
<evidence type="ECO:0000313" key="3">
    <source>
        <dbReference type="Proteomes" id="UP000887013"/>
    </source>
</evidence>
<feature type="region of interest" description="Disordered" evidence="1">
    <location>
        <begin position="1"/>
        <end position="23"/>
    </location>
</feature>
<accession>A0A8X6TZB0</accession>
<name>A0A8X6TZB0_NEPPI</name>
<feature type="non-terminal residue" evidence="2">
    <location>
        <position position="51"/>
    </location>
</feature>
<gene>
    <name evidence="2" type="ORF">NPIL_408481</name>
</gene>
<reference evidence="2" key="1">
    <citation type="submission" date="2020-08" db="EMBL/GenBank/DDBJ databases">
        <title>Multicomponent nature underlies the extraordinary mechanical properties of spider dragline silk.</title>
        <authorList>
            <person name="Kono N."/>
            <person name="Nakamura H."/>
            <person name="Mori M."/>
            <person name="Yoshida Y."/>
            <person name="Ohtoshi R."/>
            <person name="Malay A.D."/>
            <person name="Moran D.A.P."/>
            <person name="Tomita M."/>
            <person name="Numata K."/>
            <person name="Arakawa K."/>
        </authorList>
    </citation>
    <scope>NUCLEOTIDE SEQUENCE</scope>
</reference>
<keyword evidence="3" id="KW-1185">Reference proteome</keyword>
<evidence type="ECO:0000256" key="1">
    <source>
        <dbReference type="SAM" id="MobiDB-lite"/>
    </source>
</evidence>
<evidence type="ECO:0000313" key="2">
    <source>
        <dbReference type="EMBL" id="GFT62164.1"/>
    </source>
</evidence>